<evidence type="ECO:0000313" key="2">
    <source>
        <dbReference type="Proteomes" id="UP000027195"/>
    </source>
</evidence>
<reference evidence="2" key="1">
    <citation type="journal article" date="2014" name="Proc. Natl. Acad. Sci. U.S.A.">
        <title>Extensive sampling of basidiomycete genomes demonstrates inadequacy of the white-rot/brown-rot paradigm for wood decay fungi.</title>
        <authorList>
            <person name="Riley R."/>
            <person name="Salamov A.A."/>
            <person name="Brown D.W."/>
            <person name="Nagy L.G."/>
            <person name="Floudas D."/>
            <person name="Held B.W."/>
            <person name="Levasseur A."/>
            <person name="Lombard V."/>
            <person name="Morin E."/>
            <person name="Otillar R."/>
            <person name="Lindquist E.A."/>
            <person name="Sun H."/>
            <person name="LaButti K.M."/>
            <person name="Schmutz J."/>
            <person name="Jabbour D."/>
            <person name="Luo H."/>
            <person name="Baker S.E."/>
            <person name="Pisabarro A.G."/>
            <person name="Walton J.D."/>
            <person name="Blanchette R.A."/>
            <person name="Henrissat B."/>
            <person name="Martin F."/>
            <person name="Cullen D."/>
            <person name="Hibbett D.S."/>
            <person name="Grigoriev I.V."/>
        </authorList>
    </citation>
    <scope>NUCLEOTIDE SEQUENCE [LARGE SCALE GENOMIC DNA]</scope>
    <source>
        <strain evidence="2">FD-172 SS1</strain>
    </source>
</reference>
<dbReference type="Proteomes" id="UP000027195">
    <property type="component" value="Unassembled WGS sequence"/>
</dbReference>
<dbReference type="EMBL" id="KL198146">
    <property type="protein sequence ID" value="KDQ06246.1"/>
    <property type="molecule type" value="Genomic_DNA"/>
</dbReference>
<name>A0A067M3U5_BOTB1</name>
<proteinExistence type="predicted"/>
<dbReference type="HOGENOM" id="CLU_2196505_0_0_1"/>
<protein>
    <submittedName>
        <fullName evidence="1">Uncharacterized protein</fullName>
    </submittedName>
</protein>
<organism evidence="1 2">
    <name type="scientific">Botryobasidium botryosum (strain FD-172 SS1)</name>
    <dbReference type="NCBI Taxonomy" id="930990"/>
    <lineage>
        <taxon>Eukaryota</taxon>
        <taxon>Fungi</taxon>
        <taxon>Dikarya</taxon>
        <taxon>Basidiomycota</taxon>
        <taxon>Agaricomycotina</taxon>
        <taxon>Agaricomycetes</taxon>
        <taxon>Cantharellales</taxon>
        <taxon>Botryobasidiaceae</taxon>
        <taxon>Botryobasidium</taxon>
    </lineage>
</organism>
<dbReference type="InParanoid" id="A0A067M3U5"/>
<keyword evidence="2" id="KW-1185">Reference proteome</keyword>
<evidence type="ECO:0000313" key="1">
    <source>
        <dbReference type="EMBL" id="KDQ06246.1"/>
    </source>
</evidence>
<accession>A0A067M3U5</accession>
<gene>
    <name evidence="1" type="ORF">BOTBODRAFT_262923</name>
</gene>
<dbReference type="AlphaFoldDB" id="A0A067M3U5"/>
<sequence length="108" mass="11523">MMDDCLTPGGRLSGSHPLIALGLPASLFRTKISQVKEARAGGKLSKRRAKTPTFSWDRQRVKKLDAQCAIVLTPAAGACCISTLSLPKLDCRFSITMASLTTQSLSGD</sequence>